<proteinExistence type="predicted"/>
<evidence type="ECO:0000313" key="2">
    <source>
        <dbReference type="Proteomes" id="UP000219281"/>
    </source>
</evidence>
<dbReference type="EMBL" id="OCMT01000002">
    <property type="protein sequence ID" value="SOD15064.1"/>
    <property type="molecule type" value="Genomic_DNA"/>
</dbReference>
<protein>
    <submittedName>
        <fullName evidence="1">Uncharacterized protein</fullName>
    </submittedName>
</protein>
<dbReference type="RefSeq" id="WP_097131512.1">
    <property type="nucleotide sequence ID" value="NZ_OCMT01000002.1"/>
</dbReference>
<reference evidence="2" key="1">
    <citation type="submission" date="2017-09" db="EMBL/GenBank/DDBJ databases">
        <authorList>
            <person name="Varghese N."/>
            <person name="Submissions S."/>
        </authorList>
    </citation>
    <scope>NUCLEOTIDE SEQUENCE [LARGE SCALE GENOMIC DNA]</scope>
    <source>
        <strain evidence="2">CGMCC 1.12803</strain>
    </source>
</reference>
<keyword evidence="2" id="KW-1185">Reference proteome</keyword>
<dbReference type="OrthoDB" id="9824451at2"/>
<name>A0A285ZZJ5_9SPHI</name>
<dbReference type="Proteomes" id="UP000219281">
    <property type="component" value="Unassembled WGS sequence"/>
</dbReference>
<accession>A0A285ZZJ5</accession>
<dbReference type="AlphaFoldDB" id="A0A285ZZJ5"/>
<organism evidence="1 2">
    <name type="scientific">Pedobacter xixiisoli</name>
    <dbReference type="NCBI Taxonomy" id="1476464"/>
    <lineage>
        <taxon>Bacteria</taxon>
        <taxon>Pseudomonadati</taxon>
        <taxon>Bacteroidota</taxon>
        <taxon>Sphingobacteriia</taxon>
        <taxon>Sphingobacteriales</taxon>
        <taxon>Sphingobacteriaceae</taxon>
        <taxon>Pedobacter</taxon>
    </lineage>
</organism>
<evidence type="ECO:0000313" key="1">
    <source>
        <dbReference type="EMBL" id="SOD15064.1"/>
    </source>
</evidence>
<sequence>MKINTQEFYALNRNFDEADELRNAALQIESSAEFKIWLQIWDSRMSYLIFLENNRSAKLHFKNLNSVNLFISKDTDRWRKQRKLVKDIYNVINSGFSYQDHLISRNYHDNSNSKDTYTFFRYLRNFIVHKDTFPLLTKLENTSIFQAMNKSAFVSYLQSKLDNNIANDTQRDQRERPKLEKALEYTNNLPEVFNFEKIYDSYQEDVIGLHHRYIKKLVKAHLRELKKLYSKTTAHEISRSNYLQKYNISISDISRVLNSYQMRYLKILSKS</sequence>
<gene>
    <name evidence="1" type="ORF">SAMN06297358_2037</name>
</gene>